<dbReference type="InterPro" id="IPR011993">
    <property type="entry name" value="PH-like_dom_sf"/>
</dbReference>
<evidence type="ECO:0000313" key="8">
    <source>
        <dbReference type="EMBL" id="KAG6474747.1"/>
    </source>
</evidence>
<proteinExistence type="predicted"/>
<dbReference type="Gene3D" id="2.30.29.30">
    <property type="entry name" value="Pleckstrin-homology domain (PH domain)/Phosphotyrosine-binding domain (PTB)"/>
    <property type="match status" value="1"/>
</dbReference>
<reference evidence="8 9" key="1">
    <citation type="submission" date="2020-08" db="EMBL/GenBank/DDBJ databases">
        <title>Plant Genome Project.</title>
        <authorList>
            <person name="Zhang R.-G."/>
        </authorList>
    </citation>
    <scope>NUCLEOTIDE SEQUENCE [LARGE SCALE GENOMIC DNA]</scope>
    <source>
        <tissue evidence="8">Rhizome</tissue>
    </source>
</reference>
<comment type="subcellular location">
    <subcellularLocation>
        <location evidence="1">Membrane</location>
        <topology evidence="1">Single-pass membrane protein</topology>
    </subcellularLocation>
</comment>
<dbReference type="InterPro" id="IPR000008">
    <property type="entry name" value="C2_dom"/>
</dbReference>
<dbReference type="PANTHER" id="PTHR46296:SF8">
    <property type="entry name" value="OS06G0297800 PROTEIN"/>
    <property type="match status" value="1"/>
</dbReference>
<dbReference type="GO" id="GO:0016020">
    <property type="term" value="C:membrane"/>
    <property type="evidence" value="ECO:0007669"/>
    <property type="project" value="UniProtKB-SubCell"/>
</dbReference>
<comment type="caution">
    <text evidence="8">The sequence shown here is derived from an EMBL/GenBank/DDBJ whole genome shotgun (WGS) entry which is preliminary data.</text>
</comment>
<dbReference type="InterPro" id="IPR044511">
    <property type="entry name" value="At1g03370/At5g50170-like"/>
</dbReference>
<feature type="region of interest" description="Disordered" evidence="5">
    <location>
        <begin position="262"/>
        <end position="286"/>
    </location>
</feature>
<dbReference type="PANTHER" id="PTHR46296">
    <property type="entry name" value="BNAA05G37250D PROTEIN"/>
    <property type="match status" value="1"/>
</dbReference>
<keyword evidence="2" id="KW-0812">Transmembrane</keyword>
<gene>
    <name evidence="8" type="ORF">ZIOFF_068686</name>
</gene>
<feature type="domain" description="VASt" evidence="7">
    <location>
        <begin position="909"/>
        <end position="1073"/>
    </location>
</feature>
<evidence type="ECO:0000256" key="4">
    <source>
        <dbReference type="ARBA" id="ARBA00023136"/>
    </source>
</evidence>
<accession>A0A8J5C8C6</accession>
<feature type="domain" description="C2" evidence="6">
    <location>
        <begin position="28"/>
        <end position="144"/>
    </location>
</feature>
<evidence type="ECO:0000256" key="5">
    <source>
        <dbReference type="SAM" id="MobiDB-lite"/>
    </source>
</evidence>
<dbReference type="InterPro" id="IPR031968">
    <property type="entry name" value="VASt"/>
</dbReference>
<evidence type="ECO:0008006" key="10">
    <source>
        <dbReference type="Google" id="ProtNLM"/>
    </source>
</evidence>
<keyword evidence="3" id="KW-1133">Transmembrane helix</keyword>
<evidence type="ECO:0000256" key="3">
    <source>
        <dbReference type="ARBA" id="ARBA00022989"/>
    </source>
</evidence>
<keyword evidence="4" id="KW-0472">Membrane</keyword>
<dbReference type="PROSITE" id="PS51778">
    <property type="entry name" value="VAST"/>
    <property type="match status" value="2"/>
</dbReference>
<feature type="domain" description="C2" evidence="6">
    <location>
        <begin position="581"/>
        <end position="699"/>
    </location>
</feature>
<dbReference type="Proteomes" id="UP000734854">
    <property type="component" value="Unassembled WGS sequence"/>
</dbReference>
<dbReference type="Pfam" id="PF00168">
    <property type="entry name" value="C2"/>
    <property type="match status" value="2"/>
</dbReference>
<organism evidence="8 9">
    <name type="scientific">Zingiber officinale</name>
    <name type="common">Ginger</name>
    <name type="synonym">Amomum zingiber</name>
    <dbReference type="NCBI Taxonomy" id="94328"/>
    <lineage>
        <taxon>Eukaryota</taxon>
        <taxon>Viridiplantae</taxon>
        <taxon>Streptophyta</taxon>
        <taxon>Embryophyta</taxon>
        <taxon>Tracheophyta</taxon>
        <taxon>Spermatophyta</taxon>
        <taxon>Magnoliopsida</taxon>
        <taxon>Liliopsida</taxon>
        <taxon>Zingiberales</taxon>
        <taxon>Zingiberaceae</taxon>
        <taxon>Zingiber</taxon>
    </lineage>
</organism>
<dbReference type="InterPro" id="IPR035892">
    <property type="entry name" value="C2_domain_sf"/>
</dbReference>
<dbReference type="SMART" id="SM00568">
    <property type="entry name" value="GRAM"/>
    <property type="match status" value="1"/>
</dbReference>
<dbReference type="SUPFAM" id="SSF49562">
    <property type="entry name" value="C2 domain (Calcium/lipid-binding domain, CaLB)"/>
    <property type="match status" value="2"/>
</dbReference>
<protein>
    <recommendedName>
        <fullName evidence="10">C2 and GRAM domain-containing protein</fullName>
    </recommendedName>
</protein>
<dbReference type="CDD" id="cd00030">
    <property type="entry name" value="C2"/>
    <property type="match status" value="2"/>
</dbReference>
<dbReference type="Pfam" id="PF02893">
    <property type="entry name" value="GRAM"/>
    <property type="match status" value="1"/>
</dbReference>
<dbReference type="AlphaFoldDB" id="A0A8J5C8C6"/>
<dbReference type="InterPro" id="IPR004182">
    <property type="entry name" value="GRAM"/>
</dbReference>
<evidence type="ECO:0000256" key="2">
    <source>
        <dbReference type="ARBA" id="ARBA00022692"/>
    </source>
</evidence>
<dbReference type="Gene3D" id="2.60.40.150">
    <property type="entry name" value="C2 domain"/>
    <property type="match status" value="2"/>
</dbReference>
<evidence type="ECO:0000259" key="7">
    <source>
        <dbReference type="PROSITE" id="PS51778"/>
    </source>
</evidence>
<sequence length="1080" mass="119966">MCRIRVRSSSPLIPVSDIPISVSASVAAASTWEFDFRYSLLEMKLWVHVIEARNLPVVNLSGTCDPYVRLQLGNHRSKTKIVKKNLNPVWDEKFDFMVGELSEELIITVFNEDKYFNNDVLGKVKVSLLKVLDGENLSLQTHWYQLQSKNKKSKTKKTGEICLAISLSPRNNILDESSITEQVSSSANVASSSESFELIKEAPFYTSSEKVEPSSPSSPPLRLDNTTITKEDKLSAGSFVEVLSQFFLGRNTDSLVLADRKDLGSPEQSQSAPAETEICADPSSNEPCENNFSSLLETVATKDNGTGMPGKLPGGVLLDQSYDIAPVDLNNLLFSPDSNFGDSVAEVQGTTDLKKESWRLINDESSLRRVITYTKAASKLIKSVRATEEQAYLKADGKQFAILASVSIPDVPFGSYFKTEILYCIMPGPQLPSPNQSSNLLISWRINFLQSTMMKGMIESGAKQGLIESFAQFVDILSKHVKPLSLEDSSSKIEENLTVPETKKETGLCLAVHFLQNFAVLLSLFICIYVCAHILIANPSMVHGLELVGLDLPDSLTEFLVSAVLIIQGQYVLKVIGRFLRAREHNRNDCSVKSQGDGWLLTVALIEASNIAAAYSFGSSDSYVVFKCNGKTKTSSIKFQTTNPVWNEVFEFDPMDDPPSRMEVVVYDFDGPSEDAISLGHAEVNFVKSNLSKLADIWIPLQGNLAQACQSKLHLRIFLNNSTSNEVVRQYLTKMEKEVGKKINLRSPQTNSSFQKLFGLPQEEFLINDFSCHLKRKMLLQGRLFLSARVVGFSANIFGHKTKFFILWDDIDDIQVAPPSLANVGIPSLIIILSEGRGMDAKHGAKEIDHDGRLKFHFQSFVSFNVASRTIMALWKARSLSPEQKMQLAQNESEAKEETGSFLGSEDVKMIEVFSDGLPLAASSVVDLFGGLLEPKIMQKVGCIDYLTTPWQSVKPDVYQRRISYKVDKNLSCFTGEVTGTQKKYPLSDGSGWVIEESISLQPQEHQLCAYLSLLLKYQIQDVSSVPKACYVQVTLGISLLKGTKQKRKITKSLTSDASLRLKDMFCQFEIELLTGDQII</sequence>
<evidence type="ECO:0000313" key="9">
    <source>
        <dbReference type="Proteomes" id="UP000734854"/>
    </source>
</evidence>
<feature type="domain" description="VASt" evidence="7">
    <location>
        <begin position="313"/>
        <end position="485"/>
    </location>
</feature>
<dbReference type="SMART" id="SM00239">
    <property type="entry name" value="C2"/>
    <property type="match status" value="2"/>
</dbReference>
<keyword evidence="9" id="KW-1185">Reference proteome</keyword>
<evidence type="ECO:0000256" key="1">
    <source>
        <dbReference type="ARBA" id="ARBA00004167"/>
    </source>
</evidence>
<evidence type="ECO:0000259" key="6">
    <source>
        <dbReference type="PROSITE" id="PS50004"/>
    </source>
</evidence>
<dbReference type="Pfam" id="PF16016">
    <property type="entry name" value="VASt"/>
    <property type="match status" value="2"/>
</dbReference>
<dbReference type="EMBL" id="JACMSC010000019">
    <property type="protein sequence ID" value="KAG6474747.1"/>
    <property type="molecule type" value="Genomic_DNA"/>
</dbReference>
<name>A0A8J5C8C6_ZINOF</name>
<dbReference type="PROSITE" id="PS50004">
    <property type="entry name" value="C2"/>
    <property type="match status" value="2"/>
</dbReference>